<keyword evidence="7" id="KW-0614">Plasmid</keyword>
<comment type="similarity">
    <text evidence="1 5">Belongs to the aldehyde dehydrogenase family.</text>
</comment>
<organism evidence="7 8">
    <name type="scientific">Azospirillum thermophilum</name>
    <dbReference type="NCBI Taxonomy" id="2202148"/>
    <lineage>
        <taxon>Bacteria</taxon>
        <taxon>Pseudomonadati</taxon>
        <taxon>Pseudomonadota</taxon>
        <taxon>Alphaproteobacteria</taxon>
        <taxon>Rhodospirillales</taxon>
        <taxon>Azospirillaceae</taxon>
        <taxon>Azospirillum</taxon>
    </lineage>
</organism>
<keyword evidence="3" id="KW-0520">NAD</keyword>
<dbReference type="InterPro" id="IPR016163">
    <property type="entry name" value="Ald_DH_C"/>
</dbReference>
<dbReference type="RefSeq" id="WP_109333156.1">
    <property type="nucleotide sequence ID" value="NZ_CP029357.1"/>
</dbReference>
<dbReference type="InterPro" id="IPR016161">
    <property type="entry name" value="Ald_DH/histidinol_DH"/>
</dbReference>
<evidence type="ECO:0000313" key="8">
    <source>
        <dbReference type="Proteomes" id="UP000245629"/>
    </source>
</evidence>
<geneLocation type="plasmid" evidence="7 8">
    <name>unnamed2</name>
</geneLocation>
<dbReference type="InterPro" id="IPR015590">
    <property type="entry name" value="Aldehyde_DH_dom"/>
</dbReference>
<dbReference type="InterPro" id="IPR029510">
    <property type="entry name" value="Ald_DH_CS_GLU"/>
</dbReference>
<feature type="active site" evidence="4">
    <location>
        <position position="238"/>
    </location>
</feature>
<dbReference type="Pfam" id="PF00171">
    <property type="entry name" value="Aldedh"/>
    <property type="match status" value="1"/>
</dbReference>
<dbReference type="InterPro" id="IPR016162">
    <property type="entry name" value="Ald_DH_N"/>
</dbReference>
<dbReference type="EMBL" id="CP029357">
    <property type="protein sequence ID" value="AWK89650.1"/>
    <property type="molecule type" value="Genomic_DNA"/>
</dbReference>
<dbReference type="PROSITE" id="PS00687">
    <property type="entry name" value="ALDEHYDE_DEHYDR_GLU"/>
    <property type="match status" value="1"/>
</dbReference>
<dbReference type="PANTHER" id="PTHR42986">
    <property type="entry name" value="BENZALDEHYDE DEHYDROGENASE YFMT"/>
    <property type="match status" value="1"/>
</dbReference>
<accession>A0A2S2CZ34</accession>
<dbReference type="Gene3D" id="3.40.309.10">
    <property type="entry name" value="Aldehyde Dehydrogenase, Chain A, domain 2"/>
    <property type="match status" value="1"/>
</dbReference>
<dbReference type="GO" id="GO:0016620">
    <property type="term" value="F:oxidoreductase activity, acting on the aldehyde or oxo group of donors, NAD or NADP as acceptor"/>
    <property type="evidence" value="ECO:0007669"/>
    <property type="project" value="InterPro"/>
</dbReference>
<evidence type="ECO:0000256" key="1">
    <source>
        <dbReference type="ARBA" id="ARBA00009986"/>
    </source>
</evidence>
<reference evidence="8" key="1">
    <citation type="submission" date="2018-05" db="EMBL/GenBank/DDBJ databases">
        <title>Azospirillum thermophila sp. nov., a novel isolated from hot spring.</title>
        <authorList>
            <person name="Zhao Z."/>
        </authorList>
    </citation>
    <scope>NUCLEOTIDE SEQUENCE [LARGE SCALE GENOMIC DNA]</scope>
    <source>
        <strain evidence="8">CFH 70021</strain>
        <plasmid evidence="8">unnamed2</plasmid>
    </source>
</reference>
<evidence type="ECO:0000256" key="2">
    <source>
        <dbReference type="ARBA" id="ARBA00023002"/>
    </source>
</evidence>
<evidence type="ECO:0000313" key="7">
    <source>
        <dbReference type="EMBL" id="AWK89650.1"/>
    </source>
</evidence>
<keyword evidence="8" id="KW-1185">Reference proteome</keyword>
<feature type="domain" description="Aldehyde dehydrogenase" evidence="6">
    <location>
        <begin position="5"/>
        <end position="459"/>
    </location>
</feature>
<name>A0A2S2CZ34_9PROT</name>
<dbReference type="Proteomes" id="UP000245629">
    <property type="component" value="Plasmid unnamed2"/>
</dbReference>
<keyword evidence="2 5" id="KW-0560">Oxidoreductase</keyword>
<dbReference type="PANTHER" id="PTHR42986:SF1">
    <property type="entry name" value="BENZALDEHYDE DEHYDROGENASE YFMT"/>
    <property type="match status" value="1"/>
</dbReference>
<evidence type="ECO:0000259" key="6">
    <source>
        <dbReference type="Pfam" id="PF00171"/>
    </source>
</evidence>
<evidence type="ECO:0000256" key="5">
    <source>
        <dbReference type="RuleBase" id="RU003345"/>
    </source>
</evidence>
<dbReference type="OrthoDB" id="9772584at2"/>
<evidence type="ECO:0000256" key="3">
    <source>
        <dbReference type="ARBA" id="ARBA00023027"/>
    </source>
</evidence>
<protein>
    <submittedName>
        <fullName evidence="7">Salicylaldehyde dehydrogenase</fullName>
    </submittedName>
</protein>
<dbReference type="SUPFAM" id="SSF53720">
    <property type="entry name" value="ALDH-like"/>
    <property type="match status" value="1"/>
</dbReference>
<dbReference type="CDD" id="cd07105">
    <property type="entry name" value="ALDH_SaliADH"/>
    <property type="match status" value="1"/>
</dbReference>
<sequence length="470" mass="48283">MDSVDRRFRRMNPISGGVASEAPAATPAAAAAAADAAAAAFPGWAALGPGARRAALLKAADVVAARGDAFVAAMMAETGSTQAWARFNVMLASSMLREAAALTTQVAGETIPSDKPGSVAMSVREPVGVVLGIAPWNAPVILGIRAIATPLACGNAVVFKASEVCPRTHGLIVEAFEEAGLPRGLVSLVTNAPEDAAEVVGALIDHPAIRRINFTGSTAVGRIIAARAAQNLKPVVLELGGKAPFVVLEDADIDEAVKAAAFGAFFNQGQICMSTERIIVVDAIADAFLEKFAAKVKTLTAGDPRQAGAPLGAVVDRKTTDKLAELVEDAVSKGAHVISAGAAEGVLVPARVVVGVTPEMRLYAEESFGPVVAVIRARDEADAIRLANDSEYGLSAAVFTGDGARGLKVARQIRSGICHVNGPTVHDEAQMPFGGVGASGYGRFGGKAGIAEFTELRWITLATEPGHYPI</sequence>
<proteinExistence type="inferred from homology"/>
<evidence type="ECO:0000256" key="4">
    <source>
        <dbReference type="PROSITE-ProRule" id="PRU10007"/>
    </source>
</evidence>
<dbReference type="KEGG" id="azz:DEW08_27020"/>
<gene>
    <name evidence="7" type="ORF">DEW08_27020</name>
</gene>
<dbReference type="Gene3D" id="3.40.605.10">
    <property type="entry name" value="Aldehyde Dehydrogenase, Chain A, domain 1"/>
    <property type="match status" value="1"/>
</dbReference>
<dbReference type="FunFam" id="3.40.309.10:FF:000010">
    <property type="entry name" value="Gamma-aminobutyraldehyde dehydrogenase"/>
    <property type="match status" value="1"/>
</dbReference>
<dbReference type="AlphaFoldDB" id="A0A2S2CZ34"/>